<dbReference type="Pfam" id="PF01220">
    <property type="entry name" value="DHquinase_II"/>
    <property type="match status" value="1"/>
</dbReference>
<feature type="binding site" evidence="8 10">
    <location>
        <begin position="101"/>
        <end position="102"/>
    </location>
    <ligand>
        <name>substrate</name>
    </ligand>
</feature>
<dbReference type="InterPro" id="IPR018509">
    <property type="entry name" value="DHquinase_II_CS"/>
</dbReference>
<dbReference type="InterPro" id="IPR001874">
    <property type="entry name" value="DHquinase_II"/>
</dbReference>
<feature type="binding site" evidence="8 10">
    <location>
        <position position="111"/>
    </location>
    <ligand>
        <name>substrate</name>
    </ligand>
</feature>
<dbReference type="PANTHER" id="PTHR21272">
    <property type="entry name" value="CATABOLIC 3-DEHYDROQUINASE"/>
    <property type="match status" value="1"/>
</dbReference>
<dbReference type="NCBIfam" id="TIGR01088">
    <property type="entry name" value="aroQ"/>
    <property type="match status" value="1"/>
</dbReference>
<dbReference type="EMBL" id="JACCHU010000002">
    <property type="protein sequence ID" value="NYT52698.1"/>
    <property type="molecule type" value="Genomic_DNA"/>
</dbReference>
<feature type="site" description="Transition state stabilizer" evidence="8 11">
    <location>
        <position position="17"/>
    </location>
</feature>
<evidence type="ECO:0000256" key="10">
    <source>
        <dbReference type="PIRSR" id="PIRSR001399-2"/>
    </source>
</evidence>
<evidence type="ECO:0000256" key="11">
    <source>
        <dbReference type="PIRSR" id="PIRSR001399-3"/>
    </source>
</evidence>
<evidence type="ECO:0000256" key="8">
    <source>
        <dbReference type="HAMAP-Rule" id="MF_00169"/>
    </source>
</evidence>
<dbReference type="NCBIfam" id="NF003804">
    <property type="entry name" value="PRK05395.1-1"/>
    <property type="match status" value="1"/>
</dbReference>
<protein>
    <recommendedName>
        <fullName evidence="6 8">3-dehydroquinate dehydratase</fullName>
        <shortName evidence="8">3-dehydroquinase</shortName>
        <ecNumber evidence="6 8">4.2.1.10</ecNumber>
    </recommendedName>
    <alternativeName>
        <fullName evidence="8">Type II DHQase</fullName>
    </alternativeName>
</protein>
<name>A0A853G5K7_9GAMM</name>
<dbReference type="HAMAP" id="MF_00169">
    <property type="entry name" value="AroQ"/>
    <property type="match status" value="1"/>
</dbReference>
<evidence type="ECO:0000313" key="13">
    <source>
        <dbReference type="Proteomes" id="UP000525329"/>
    </source>
</evidence>
<organism evidence="12 13">
    <name type="scientific">Candidatus Vesicomyosocius endoextente</name>
    <dbReference type="NCBI Taxonomy" id="2738853"/>
    <lineage>
        <taxon>Bacteria</taxon>
        <taxon>Pseudomonadati</taxon>
        <taxon>Pseudomonadota</taxon>
        <taxon>Gammaproteobacteria</taxon>
        <taxon>Candidatus Pseudothioglobaceae</taxon>
        <taxon>Candidatus Vesicomyidisocius</taxon>
    </lineage>
</organism>
<dbReference type="AlphaFoldDB" id="A0A853G5K7"/>
<comment type="subunit">
    <text evidence="5 8">Homododecamer.</text>
</comment>
<dbReference type="Proteomes" id="UP000525329">
    <property type="component" value="Unassembled WGS sequence"/>
</dbReference>
<dbReference type="GO" id="GO:0009073">
    <property type="term" value="P:aromatic amino acid family biosynthetic process"/>
    <property type="evidence" value="ECO:0007669"/>
    <property type="project" value="UniProtKB-KW"/>
</dbReference>
<dbReference type="NCBIfam" id="NF003807">
    <property type="entry name" value="PRK05395.1-4"/>
    <property type="match status" value="1"/>
</dbReference>
<dbReference type="GO" id="GO:0019631">
    <property type="term" value="P:quinate catabolic process"/>
    <property type="evidence" value="ECO:0007669"/>
    <property type="project" value="TreeGrafter"/>
</dbReference>
<dbReference type="SUPFAM" id="SSF52304">
    <property type="entry name" value="Type II 3-dehydroquinate dehydratase"/>
    <property type="match status" value="1"/>
</dbReference>
<dbReference type="NCBIfam" id="NF003805">
    <property type="entry name" value="PRK05395.1-2"/>
    <property type="match status" value="1"/>
</dbReference>
<feature type="binding site" evidence="8 10">
    <location>
        <position position="87"/>
    </location>
    <ligand>
        <name>substrate</name>
    </ligand>
</feature>
<comment type="catalytic activity">
    <reaction evidence="1 8">
        <text>3-dehydroquinate = 3-dehydroshikimate + H2O</text>
        <dbReference type="Rhea" id="RHEA:21096"/>
        <dbReference type="ChEBI" id="CHEBI:15377"/>
        <dbReference type="ChEBI" id="CHEBI:16630"/>
        <dbReference type="ChEBI" id="CHEBI:32364"/>
        <dbReference type="EC" id="4.2.1.10"/>
    </reaction>
</comment>
<accession>A0A853G5K7</accession>
<comment type="caution">
    <text evidence="12">The sequence shown here is derived from an EMBL/GenBank/DDBJ whole genome shotgun (WGS) entry which is preliminary data.</text>
</comment>
<dbReference type="InterPro" id="IPR036441">
    <property type="entry name" value="DHquinase_II_sf"/>
</dbReference>
<keyword evidence="8" id="KW-0028">Amino-acid biosynthesis</keyword>
<comment type="function">
    <text evidence="2 8">Catalyzes a trans-dehydration via an enolate intermediate.</text>
</comment>
<comment type="similarity">
    <text evidence="4 8">Belongs to the type-II 3-dehydroquinase family.</text>
</comment>
<evidence type="ECO:0000256" key="1">
    <source>
        <dbReference type="ARBA" id="ARBA00001864"/>
    </source>
</evidence>
<keyword evidence="7 8" id="KW-0456">Lyase</keyword>
<feature type="binding site" evidence="8 10">
    <location>
        <position position="74"/>
    </location>
    <ligand>
        <name>substrate</name>
    </ligand>
</feature>
<evidence type="ECO:0000256" key="2">
    <source>
        <dbReference type="ARBA" id="ARBA00003924"/>
    </source>
</evidence>
<dbReference type="PANTHER" id="PTHR21272:SF3">
    <property type="entry name" value="CATABOLIC 3-DEHYDROQUINASE"/>
    <property type="match status" value="1"/>
</dbReference>
<evidence type="ECO:0000256" key="9">
    <source>
        <dbReference type="PIRSR" id="PIRSR001399-1"/>
    </source>
</evidence>
<sequence length="149" mass="16740">MDVLLLNGPNLNLLGSREPDYYGTQTLDDITSNLTKIANNVGLTFEHHQDNSESKLIKYIHNATDNGVQYIIFNPAAFTHTSIALRDAILAVGIEFSEVHLSNIYKREIFRKQSYFSDIAKGIISGFGPQGYEFALQAAIQHIQQLKRL</sequence>
<reference evidence="12 13" key="1">
    <citation type="submission" date="2020-05" db="EMBL/GenBank/DDBJ databases">
        <title>Horizontal transmission and recombination maintain forever young bacterial symbiont genomes.</title>
        <authorList>
            <person name="Russell S.L."/>
            <person name="Pepper-Tunick E."/>
            <person name="Svedberg J."/>
            <person name="Byrne A."/>
            <person name="Ruelas Castillo J."/>
            <person name="Vollmers C."/>
            <person name="Beinart R.A."/>
            <person name="Corbett-Detig R."/>
        </authorList>
    </citation>
    <scope>NUCLEOTIDE SEQUENCE [LARGE SCALE GENOMIC DNA]</scope>
    <source>
        <strain evidence="12">Monterey_2004</strain>
    </source>
</reference>
<evidence type="ECO:0000256" key="6">
    <source>
        <dbReference type="ARBA" id="ARBA00012060"/>
    </source>
</evidence>
<dbReference type="CDD" id="cd00466">
    <property type="entry name" value="DHQase_II"/>
    <property type="match status" value="1"/>
</dbReference>
<proteinExistence type="inferred from homology"/>
<gene>
    <name evidence="8 12" type="primary">aroQ</name>
    <name evidence="12" type="ORF">H0A74_03920</name>
</gene>
<feature type="active site" description="Proton donor" evidence="8 9">
    <location>
        <position position="100"/>
    </location>
</feature>
<keyword evidence="8" id="KW-0057">Aromatic amino acid biosynthesis</keyword>
<dbReference type="UniPathway" id="UPA00053">
    <property type="reaction ID" value="UER00086"/>
</dbReference>
<dbReference type="GO" id="GO:0008652">
    <property type="term" value="P:amino acid biosynthetic process"/>
    <property type="evidence" value="ECO:0007669"/>
    <property type="project" value="UniProtKB-KW"/>
</dbReference>
<dbReference type="NCBIfam" id="NF003806">
    <property type="entry name" value="PRK05395.1-3"/>
    <property type="match status" value="1"/>
</dbReference>
<dbReference type="PROSITE" id="PS01029">
    <property type="entry name" value="DEHYDROQUINASE_II"/>
    <property type="match status" value="1"/>
</dbReference>
<comment type="pathway">
    <text evidence="3 8">Metabolic intermediate biosynthesis; chorismate biosynthesis; chorismate from D-erythrose 4-phosphate and phosphoenolpyruvate: step 3/7.</text>
</comment>
<dbReference type="GO" id="GO:0009423">
    <property type="term" value="P:chorismate biosynthetic process"/>
    <property type="evidence" value="ECO:0007669"/>
    <property type="project" value="UniProtKB-UniRule"/>
</dbReference>
<dbReference type="EC" id="4.2.1.10" evidence="6 8"/>
<feature type="active site" description="Proton acceptor" evidence="8 9">
    <location>
        <position position="22"/>
    </location>
</feature>
<evidence type="ECO:0000256" key="4">
    <source>
        <dbReference type="ARBA" id="ARBA00011037"/>
    </source>
</evidence>
<evidence type="ECO:0000313" key="12">
    <source>
        <dbReference type="EMBL" id="NYT52698.1"/>
    </source>
</evidence>
<dbReference type="GO" id="GO:0003855">
    <property type="term" value="F:3-dehydroquinate dehydratase activity"/>
    <property type="evidence" value="ECO:0007669"/>
    <property type="project" value="UniProtKB-UniRule"/>
</dbReference>
<feature type="binding site" evidence="8 10">
    <location>
        <position position="80"/>
    </location>
    <ligand>
        <name>substrate</name>
    </ligand>
</feature>
<evidence type="ECO:0000256" key="7">
    <source>
        <dbReference type="ARBA" id="ARBA00023239"/>
    </source>
</evidence>
<dbReference type="Gene3D" id="3.40.50.9100">
    <property type="entry name" value="Dehydroquinase, class II"/>
    <property type="match status" value="1"/>
</dbReference>
<evidence type="ECO:0000256" key="5">
    <source>
        <dbReference type="ARBA" id="ARBA00011193"/>
    </source>
</evidence>
<evidence type="ECO:0000256" key="3">
    <source>
        <dbReference type="ARBA" id="ARBA00004902"/>
    </source>
</evidence>
<dbReference type="PIRSF" id="PIRSF001399">
    <property type="entry name" value="DHquinase_II"/>
    <property type="match status" value="1"/>
</dbReference>